<comment type="caution">
    <text evidence="2">The sequence shown here is derived from an EMBL/GenBank/DDBJ whole genome shotgun (WGS) entry which is preliminary data.</text>
</comment>
<sequence>MDLSVASILRMAVVFVVSAAFATGCAVAVTRLAVRTRFFSVHERIPDTWHGRRVNHDDREDNGLNPVFLALLAFWISFAVAMNTLDGLLGG</sequence>
<keyword evidence="1" id="KW-0812">Transmembrane</keyword>
<dbReference type="RefSeq" id="WP_274322856.1">
    <property type="nucleotide sequence ID" value="NZ_CP118158.1"/>
</dbReference>
<gene>
    <name evidence="2" type="ORF">ACFQMA_18315</name>
</gene>
<keyword evidence="1" id="KW-0472">Membrane</keyword>
<dbReference type="Proteomes" id="UP001596432">
    <property type="component" value="Unassembled WGS sequence"/>
</dbReference>
<feature type="transmembrane region" description="Helical" evidence="1">
    <location>
        <begin position="12"/>
        <end position="34"/>
    </location>
</feature>
<dbReference type="GeneID" id="78822101"/>
<reference evidence="2 3" key="1">
    <citation type="journal article" date="2019" name="Int. J. Syst. Evol. Microbiol.">
        <title>The Global Catalogue of Microorganisms (GCM) 10K type strain sequencing project: providing services to taxonomists for standard genome sequencing and annotation.</title>
        <authorList>
            <consortium name="The Broad Institute Genomics Platform"/>
            <consortium name="The Broad Institute Genome Sequencing Center for Infectious Disease"/>
            <person name="Wu L."/>
            <person name="Ma J."/>
        </authorList>
    </citation>
    <scope>NUCLEOTIDE SEQUENCE [LARGE SCALE GENOMIC DNA]</scope>
    <source>
        <strain evidence="2 3">XZYJT29</strain>
    </source>
</reference>
<organism evidence="2 3">
    <name type="scientific">Halosimplex aquaticum</name>
    <dbReference type="NCBI Taxonomy" id="3026162"/>
    <lineage>
        <taxon>Archaea</taxon>
        <taxon>Methanobacteriati</taxon>
        <taxon>Methanobacteriota</taxon>
        <taxon>Stenosarchaea group</taxon>
        <taxon>Halobacteria</taxon>
        <taxon>Halobacteriales</taxon>
        <taxon>Haloarculaceae</taxon>
        <taxon>Halosimplex</taxon>
    </lineage>
</organism>
<protein>
    <submittedName>
        <fullName evidence="2">Uncharacterized protein</fullName>
    </submittedName>
</protein>
<dbReference type="AlphaFoldDB" id="A0ABD5Y7E0"/>
<keyword evidence="3" id="KW-1185">Reference proteome</keyword>
<name>A0ABD5Y7E0_9EURY</name>
<dbReference type="EMBL" id="JBHTAS010000001">
    <property type="protein sequence ID" value="MFC7141778.1"/>
    <property type="molecule type" value="Genomic_DNA"/>
</dbReference>
<evidence type="ECO:0000313" key="2">
    <source>
        <dbReference type="EMBL" id="MFC7141778.1"/>
    </source>
</evidence>
<keyword evidence="1" id="KW-1133">Transmembrane helix</keyword>
<proteinExistence type="predicted"/>
<evidence type="ECO:0000313" key="3">
    <source>
        <dbReference type="Proteomes" id="UP001596432"/>
    </source>
</evidence>
<feature type="transmembrane region" description="Helical" evidence="1">
    <location>
        <begin position="63"/>
        <end position="82"/>
    </location>
</feature>
<evidence type="ECO:0000256" key="1">
    <source>
        <dbReference type="SAM" id="Phobius"/>
    </source>
</evidence>
<accession>A0ABD5Y7E0</accession>